<feature type="transmembrane region" description="Helical" evidence="2">
    <location>
        <begin position="20"/>
        <end position="41"/>
    </location>
</feature>
<keyword evidence="2" id="KW-0812">Transmembrane</keyword>
<evidence type="ECO:0000259" key="3">
    <source>
        <dbReference type="Pfam" id="PF03816"/>
    </source>
</evidence>
<reference evidence="4" key="1">
    <citation type="submission" date="2020-08" db="EMBL/GenBank/DDBJ databases">
        <title>Genome public.</title>
        <authorList>
            <person name="Liu C."/>
            <person name="Sun Q."/>
        </authorList>
    </citation>
    <scope>NUCLEOTIDE SEQUENCE</scope>
    <source>
        <strain evidence="4">NSJ-33</strain>
    </source>
</reference>
<evidence type="ECO:0000256" key="2">
    <source>
        <dbReference type="SAM" id="Phobius"/>
    </source>
</evidence>
<name>A0A926I695_9FIRM</name>
<dbReference type="AlphaFoldDB" id="A0A926I695"/>
<evidence type="ECO:0000313" key="4">
    <source>
        <dbReference type="EMBL" id="MBC8558572.1"/>
    </source>
</evidence>
<gene>
    <name evidence="4" type="ORF">H8710_00680</name>
</gene>
<dbReference type="InterPro" id="IPR050922">
    <property type="entry name" value="LytR/CpsA/Psr_CW_biosynth"/>
</dbReference>
<feature type="domain" description="Cell envelope-related transcriptional attenuator" evidence="3">
    <location>
        <begin position="93"/>
        <end position="235"/>
    </location>
</feature>
<keyword evidence="2" id="KW-1133">Transmembrane helix</keyword>
<evidence type="ECO:0000256" key="1">
    <source>
        <dbReference type="ARBA" id="ARBA00006068"/>
    </source>
</evidence>
<dbReference type="NCBIfam" id="TIGR00350">
    <property type="entry name" value="lytR_cpsA_psr"/>
    <property type="match status" value="1"/>
</dbReference>
<comment type="caution">
    <text evidence="4">The sequence shown here is derived from an EMBL/GenBank/DDBJ whole genome shotgun (WGS) entry which is preliminary data.</text>
</comment>
<evidence type="ECO:0000313" key="5">
    <source>
        <dbReference type="Proteomes" id="UP000610760"/>
    </source>
</evidence>
<accession>A0A926I695</accession>
<sequence>MAKKQKDKKAKKKLSLMDRILTIISVILIVASVGSIGYVAVMNWQPLSELDQEGNAASIDDDIQNDVNIKKKVTNFLVTGIDYAEGTGRAKLTDVIMVVSFNMETNEINILQIPRDTYIGTEYPTGKINAVYGNKNKGGIENVARVIYDRFRLPIDHYVTINMDGFVNVVDAIGGVEVNVQESFTLEGVTIKPGLQTLDGIKAEKFVRERHSRGGDIGRINGQREFMAALVKKLKGLSLGELTSLAPTLMKNVTTDMNVKTLLAFAEKAMKLDMDNMKFHMVAGEGATINGYSVWTVHKEVLAQTLNDNFRPFSDPVPASELNITEVRNTTNYYDNNDVTVDDLLGSGSSSSAN</sequence>
<dbReference type="PANTHER" id="PTHR33392">
    <property type="entry name" value="POLYISOPRENYL-TEICHOIC ACID--PEPTIDOGLYCAN TEICHOIC ACID TRANSFERASE TAGU"/>
    <property type="match status" value="1"/>
</dbReference>
<dbReference type="InterPro" id="IPR004474">
    <property type="entry name" value="LytR_CpsA_psr"/>
</dbReference>
<proteinExistence type="inferred from homology"/>
<keyword evidence="2" id="KW-0472">Membrane</keyword>
<protein>
    <submittedName>
        <fullName evidence="4">LCP family protein</fullName>
    </submittedName>
</protein>
<dbReference type="Proteomes" id="UP000610760">
    <property type="component" value="Unassembled WGS sequence"/>
</dbReference>
<organism evidence="4 5">
    <name type="scientific">Fumia xinanensis</name>
    <dbReference type="NCBI Taxonomy" id="2763659"/>
    <lineage>
        <taxon>Bacteria</taxon>
        <taxon>Bacillati</taxon>
        <taxon>Bacillota</taxon>
        <taxon>Clostridia</taxon>
        <taxon>Eubacteriales</taxon>
        <taxon>Oscillospiraceae</taxon>
        <taxon>Fumia</taxon>
    </lineage>
</organism>
<comment type="similarity">
    <text evidence="1">Belongs to the LytR/CpsA/Psr (LCP) family.</text>
</comment>
<dbReference type="RefSeq" id="WP_249293465.1">
    <property type="nucleotide sequence ID" value="NZ_JACRSV010000001.1"/>
</dbReference>
<dbReference type="Pfam" id="PF03816">
    <property type="entry name" value="LytR_cpsA_psr"/>
    <property type="match status" value="1"/>
</dbReference>
<dbReference type="EMBL" id="JACRSV010000001">
    <property type="protein sequence ID" value="MBC8558572.1"/>
    <property type="molecule type" value="Genomic_DNA"/>
</dbReference>
<dbReference type="PANTHER" id="PTHR33392:SF6">
    <property type="entry name" value="POLYISOPRENYL-TEICHOIC ACID--PEPTIDOGLYCAN TEICHOIC ACID TRANSFERASE TAGU"/>
    <property type="match status" value="1"/>
</dbReference>
<dbReference type="Gene3D" id="3.40.630.190">
    <property type="entry name" value="LCP protein"/>
    <property type="match status" value="1"/>
</dbReference>
<keyword evidence="5" id="KW-1185">Reference proteome</keyword>